<comment type="caution">
    <text evidence="1">The sequence shown here is derived from an EMBL/GenBank/DDBJ whole genome shotgun (WGS) entry which is preliminary data.</text>
</comment>
<dbReference type="EMBL" id="JASJOS010000008">
    <property type="protein sequence ID" value="MDJ1482701.1"/>
    <property type="molecule type" value="Genomic_DNA"/>
</dbReference>
<evidence type="ECO:0000313" key="1">
    <source>
        <dbReference type="EMBL" id="MDJ1482701.1"/>
    </source>
</evidence>
<gene>
    <name evidence="1" type="ORF">QNI16_19530</name>
</gene>
<proteinExistence type="predicted"/>
<reference evidence="1" key="1">
    <citation type="submission" date="2023-05" db="EMBL/GenBank/DDBJ databases">
        <authorList>
            <person name="Zhang X."/>
        </authorList>
    </citation>
    <scope>NUCLEOTIDE SEQUENCE</scope>
    <source>
        <strain evidence="1">YF14B1</strain>
    </source>
</reference>
<evidence type="ECO:0000313" key="2">
    <source>
        <dbReference type="Proteomes" id="UP001241110"/>
    </source>
</evidence>
<name>A0AAE3U7R7_9BACT</name>
<dbReference type="Proteomes" id="UP001241110">
    <property type="component" value="Unassembled WGS sequence"/>
</dbReference>
<accession>A0AAE3U7R7</accession>
<dbReference type="RefSeq" id="WP_313982018.1">
    <property type="nucleotide sequence ID" value="NZ_JASJOS010000008.1"/>
</dbReference>
<sequence>MVKTLDEEKGKRYIDIEQVHPETGEVEQYQVGKENKNGSPVSREMKALDDIEQAQGCKRPEFKACNKKITDMNSKQLNFYLLPEELFLINEWLKKNNIYIIRNPIDSLDELYVENLNLYKPEAKARQVYLQLERFSQCIVTRYSEKVNKYFVDGDKSCVIEFSMPVFPDPNQIILSRSRLYCCSRYYDDNVLITKDSDFLDWINKFYNSFKKEFLVKYESDQADWASEKVIKWIEVGGALRV</sequence>
<dbReference type="AlphaFoldDB" id="A0AAE3U7R7"/>
<protein>
    <submittedName>
        <fullName evidence="1">Uncharacterized protein</fullName>
    </submittedName>
</protein>
<organism evidence="1 2">
    <name type="scientific">Xanthocytophaga flava</name>
    <dbReference type="NCBI Taxonomy" id="3048013"/>
    <lineage>
        <taxon>Bacteria</taxon>
        <taxon>Pseudomonadati</taxon>
        <taxon>Bacteroidota</taxon>
        <taxon>Cytophagia</taxon>
        <taxon>Cytophagales</taxon>
        <taxon>Rhodocytophagaceae</taxon>
        <taxon>Xanthocytophaga</taxon>
    </lineage>
</organism>